<organism evidence="3 4">
    <name type="scientific">Elaeis guineensis var. tenera</name>
    <name type="common">Oil palm</name>
    <dbReference type="NCBI Taxonomy" id="51953"/>
    <lineage>
        <taxon>Eukaryota</taxon>
        <taxon>Viridiplantae</taxon>
        <taxon>Streptophyta</taxon>
        <taxon>Embryophyta</taxon>
        <taxon>Tracheophyta</taxon>
        <taxon>Spermatophyta</taxon>
        <taxon>Magnoliopsida</taxon>
        <taxon>Liliopsida</taxon>
        <taxon>Arecaceae</taxon>
        <taxon>Arecoideae</taxon>
        <taxon>Cocoseae</taxon>
        <taxon>Elaeidinae</taxon>
        <taxon>Elaeis</taxon>
    </lineage>
</organism>
<keyword evidence="2" id="KW-0812">Transmembrane</keyword>
<accession>A0A6I9QZQ0</accession>
<feature type="compositionally biased region" description="Polar residues" evidence="1">
    <location>
        <begin position="153"/>
        <end position="163"/>
    </location>
</feature>
<dbReference type="Proteomes" id="UP000504607">
    <property type="component" value="Chromosome 3"/>
</dbReference>
<evidence type="ECO:0000313" key="5">
    <source>
        <dbReference type="RefSeq" id="XP_029119546.1"/>
    </source>
</evidence>
<feature type="region of interest" description="Disordered" evidence="1">
    <location>
        <begin position="115"/>
        <end position="163"/>
    </location>
</feature>
<keyword evidence="3" id="KW-1185">Reference proteome</keyword>
<keyword evidence="2" id="KW-1133">Transmembrane helix</keyword>
<dbReference type="GeneID" id="105042313"/>
<feature type="transmembrane region" description="Helical" evidence="2">
    <location>
        <begin position="49"/>
        <end position="67"/>
    </location>
</feature>
<evidence type="ECO:0000256" key="2">
    <source>
        <dbReference type="SAM" id="Phobius"/>
    </source>
</evidence>
<feature type="region of interest" description="Disordered" evidence="1">
    <location>
        <begin position="1"/>
        <end position="24"/>
    </location>
</feature>
<dbReference type="KEGG" id="egu:105042313"/>
<reference evidence="4 5" key="1">
    <citation type="submission" date="2025-04" db="UniProtKB">
        <authorList>
            <consortium name="RefSeq"/>
        </authorList>
    </citation>
    <scope>IDENTIFICATION</scope>
</reference>
<keyword evidence="2" id="KW-0472">Membrane</keyword>
<evidence type="ECO:0000313" key="3">
    <source>
        <dbReference type="Proteomes" id="UP000504607"/>
    </source>
</evidence>
<evidence type="ECO:0000256" key="1">
    <source>
        <dbReference type="SAM" id="MobiDB-lite"/>
    </source>
</evidence>
<dbReference type="RefSeq" id="XP_010917768.1">
    <property type="nucleotide sequence ID" value="XM_010919466.3"/>
</dbReference>
<dbReference type="AlphaFoldDB" id="A0A6I9QZQ0"/>
<dbReference type="RefSeq" id="XP_029119546.1">
    <property type="nucleotide sequence ID" value="XM_029263713.1"/>
</dbReference>
<proteinExistence type="predicted"/>
<sequence length="163" mass="17458">MEAPEDGKNRGNIGRNTGKINEDKGRTEKVKSCCWQTTAILSWRRKKMVLKNTIVFLIALLVMFGVAQSHAQPTDSPDCGSVALDLSSSRGNLKGSAPKLSALCRRTLRGEASLAVNKDGSGMTQSPTDSLKEMSDAQQTIEGYCPDCRSGSIDASSLIPTPP</sequence>
<gene>
    <name evidence="4 5" type="primary">LOC105042313</name>
</gene>
<name>A0A6I9QZQ0_ELAGV</name>
<protein>
    <submittedName>
        <fullName evidence="4 5">Uncharacterized protein LOC105042313 isoform X1</fullName>
    </submittedName>
</protein>
<evidence type="ECO:0000313" key="4">
    <source>
        <dbReference type="RefSeq" id="XP_010917768.1"/>
    </source>
</evidence>